<dbReference type="InterPro" id="IPR032288">
    <property type="entry name" value="Metallophos_C"/>
</dbReference>
<feature type="domain" description="Calcineurin-like phosphoesterase N-terminal" evidence="4">
    <location>
        <begin position="43"/>
        <end position="103"/>
    </location>
</feature>
<dbReference type="SUPFAM" id="SSF56300">
    <property type="entry name" value="Metallo-dependent phosphatases"/>
    <property type="match status" value="1"/>
</dbReference>
<keyword evidence="6" id="KW-1185">Reference proteome</keyword>
<dbReference type="PANTHER" id="PTHR43143:SF6">
    <property type="entry name" value="BLL3016 PROTEIN"/>
    <property type="match status" value="1"/>
</dbReference>
<dbReference type="SUPFAM" id="SSF117074">
    <property type="entry name" value="Hypothetical protein PA1324"/>
    <property type="match status" value="1"/>
</dbReference>
<comment type="caution">
    <text evidence="5">The sequence shown here is derived from an EMBL/GenBank/DDBJ whole genome shotgun (WGS) entry which is preliminary data.</text>
</comment>
<dbReference type="PANTHER" id="PTHR43143">
    <property type="entry name" value="METALLOPHOSPHOESTERASE, CALCINEURIN SUPERFAMILY"/>
    <property type="match status" value="1"/>
</dbReference>
<evidence type="ECO:0000313" key="5">
    <source>
        <dbReference type="EMBL" id="MEG3183181.1"/>
    </source>
</evidence>
<sequence>MPRSLLLFAVLLLDVPGGPAHASAPCNSGTVFEDLDADGVRDQGEPGIAGARLSDGVQLVVTDADGRYALPVVDGRSSFLIKPAGYEAARRDNGLPDYWRNVRTVPGPALKYGGIPVEPVACRDFALGRIDVNVLRNPGELRVALFADPQVKSVADVGYYARDIIDSLRERYISEGAPAEFGITLGDVVDDDLSLYPALNAVTATAVTPWLHAPGNHDLDLDAGGDAESLLTFRNTYGPDTFAWEEQEANVIVLDDVVYRPGRKPAYIGGLREDQFAFLEAYLPTAPKDRLLVVAVHIPLFEASGRDSFRDADRERLFALLDDFPHVLLLSGHSHTQRHVFHGADNGWHGAQPLHEYNVGAASGAFWSGVEGEDGIPDATMADGTPNGYALLTVRGGGDYDLAWHPAGLADDDAIRPVAARPANDPAMTRAMALHAPRVLRHGAYPAAAVYANVFMGMVDTRVEYRIDDGPWQAMERSLRPDPRLLAENARDDAATALRGYDRAPEAQPSTHLWRGALPTDLAIGEHRVEVRAFDRWQGEQRASTRYRLAEANE</sequence>
<organism evidence="5 6">
    <name type="scientific">Novilysobacter erysipheiresistens</name>
    <dbReference type="NCBI Taxonomy" id="1749332"/>
    <lineage>
        <taxon>Bacteria</taxon>
        <taxon>Pseudomonadati</taxon>
        <taxon>Pseudomonadota</taxon>
        <taxon>Gammaproteobacteria</taxon>
        <taxon>Lysobacterales</taxon>
        <taxon>Lysobacteraceae</taxon>
        <taxon>Novilysobacter</taxon>
    </lineage>
</organism>
<dbReference type="RefSeq" id="WP_332614960.1">
    <property type="nucleotide sequence ID" value="NZ_JAXGFP010000002.1"/>
</dbReference>
<dbReference type="Gene3D" id="2.60.40.10">
    <property type="entry name" value="Immunoglobulins"/>
    <property type="match status" value="1"/>
</dbReference>
<name>A0ABU7YW85_9GAMM</name>
<dbReference type="InterPro" id="IPR029052">
    <property type="entry name" value="Metallo-depent_PP-like"/>
</dbReference>
<dbReference type="Pfam" id="PF16371">
    <property type="entry name" value="MetallophosN"/>
    <property type="match status" value="1"/>
</dbReference>
<feature type="signal peptide" evidence="1">
    <location>
        <begin position="1"/>
        <end position="22"/>
    </location>
</feature>
<dbReference type="InterPro" id="IPR051918">
    <property type="entry name" value="STPP_CPPED1"/>
</dbReference>
<evidence type="ECO:0000259" key="4">
    <source>
        <dbReference type="Pfam" id="PF16371"/>
    </source>
</evidence>
<feature type="chain" id="PRO_5046984973" evidence="1">
    <location>
        <begin position="23"/>
        <end position="554"/>
    </location>
</feature>
<dbReference type="InterPro" id="IPR013783">
    <property type="entry name" value="Ig-like_fold"/>
</dbReference>
<dbReference type="Pfam" id="PF16370">
    <property type="entry name" value="MetallophosC"/>
    <property type="match status" value="1"/>
</dbReference>
<accession>A0ABU7YW85</accession>
<evidence type="ECO:0000313" key="6">
    <source>
        <dbReference type="Proteomes" id="UP001355056"/>
    </source>
</evidence>
<feature type="domain" description="Calcineurin-like phosphoesterase" evidence="2">
    <location>
        <begin position="142"/>
        <end position="336"/>
    </location>
</feature>
<feature type="domain" description="Calcineurin-like phosphoesterase C-terminal" evidence="3">
    <location>
        <begin position="356"/>
        <end position="537"/>
    </location>
</feature>
<dbReference type="Pfam" id="PF00149">
    <property type="entry name" value="Metallophos"/>
    <property type="match status" value="1"/>
</dbReference>
<dbReference type="InterPro" id="IPR004843">
    <property type="entry name" value="Calcineurin-like_PHP"/>
</dbReference>
<protein>
    <submittedName>
        <fullName evidence="5">Calcineurin-like phosphoesterase family protein</fullName>
    </submittedName>
</protein>
<dbReference type="Gene3D" id="3.60.21.10">
    <property type="match status" value="1"/>
</dbReference>
<evidence type="ECO:0000259" key="2">
    <source>
        <dbReference type="Pfam" id="PF00149"/>
    </source>
</evidence>
<evidence type="ECO:0000256" key="1">
    <source>
        <dbReference type="SAM" id="SignalP"/>
    </source>
</evidence>
<dbReference type="InterPro" id="IPR032285">
    <property type="entry name" value="Metallophos_N"/>
</dbReference>
<dbReference type="Proteomes" id="UP001355056">
    <property type="component" value="Unassembled WGS sequence"/>
</dbReference>
<proteinExistence type="predicted"/>
<gene>
    <name evidence="5" type="ORF">SNE34_04025</name>
</gene>
<evidence type="ECO:0000259" key="3">
    <source>
        <dbReference type="Pfam" id="PF16370"/>
    </source>
</evidence>
<reference evidence="5 6" key="1">
    <citation type="journal article" date="2016" name="Int. J. Syst. Evol. Microbiol.">
        <title>Lysobacter erysipheiresistens sp. nov., an antagonist of powdery mildew, isolated from tobacco-cultivated soil.</title>
        <authorList>
            <person name="Xie B."/>
            <person name="Li T."/>
            <person name="Lin X."/>
            <person name="Wang C.J."/>
            <person name="Chen Y.J."/>
            <person name="Liu W.J."/>
            <person name="Zhao Z.W."/>
        </authorList>
    </citation>
    <scope>NUCLEOTIDE SEQUENCE [LARGE SCALE GENOMIC DNA]</scope>
    <source>
        <strain evidence="5 6">RS-LYSO-3</strain>
    </source>
</reference>
<dbReference type="EMBL" id="JAXGFP010000002">
    <property type="protein sequence ID" value="MEG3183181.1"/>
    <property type="molecule type" value="Genomic_DNA"/>
</dbReference>
<keyword evidence="1" id="KW-0732">Signal</keyword>